<evidence type="ECO:0000313" key="8">
    <source>
        <dbReference type="Proteomes" id="UP000001640"/>
    </source>
</evidence>
<evidence type="ECO:0000256" key="1">
    <source>
        <dbReference type="ARBA" id="ARBA00022741"/>
    </source>
</evidence>
<dbReference type="FunFam" id="3.40.50.300:FF:000514">
    <property type="entry name" value="Ribosome-releasing factor 2, mitochondrial"/>
    <property type="match status" value="1"/>
</dbReference>
<reference evidence="7 8" key="1">
    <citation type="journal article" date="2011" name="Proc. Natl. Acad. Sci. U.S.A.">
        <title>Evolutionary erosion of yeast sex chromosomes by mating-type switching accidents.</title>
        <authorList>
            <person name="Gordon J.L."/>
            <person name="Armisen D."/>
            <person name="Proux-Wera E."/>
            <person name="Oheigeartaigh S.S."/>
            <person name="Byrne K.P."/>
            <person name="Wolfe K.H."/>
        </authorList>
    </citation>
    <scope>NUCLEOTIDE SEQUENCE [LARGE SCALE GENOMIC DNA]</scope>
    <source>
        <strain evidence="8">ATCC 76901 / BCRC 22586 / CBS 4309 / NBRC 1992 / NRRL Y-12630</strain>
    </source>
</reference>
<evidence type="ECO:0000259" key="6">
    <source>
        <dbReference type="PROSITE" id="PS51722"/>
    </source>
</evidence>
<dbReference type="Gene3D" id="3.30.70.870">
    <property type="entry name" value="Elongation Factor G (Translational Gtpase), domain 3"/>
    <property type="match status" value="1"/>
</dbReference>
<dbReference type="AlphaFoldDB" id="G0V7R3"/>
<dbReference type="HOGENOM" id="CLU_002794_4_1_1"/>
<dbReference type="CDD" id="cd01886">
    <property type="entry name" value="EF-G"/>
    <property type="match status" value="1"/>
</dbReference>
<proteinExistence type="inferred from homology"/>
<feature type="binding site" evidence="5">
    <location>
        <begin position="133"/>
        <end position="136"/>
    </location>
    <ligand>
        <name>GTP</name>
        <dbReference type="ChEBI" id="CHEBI:37565"/>
    </ligand>
</feature>
<dbReference type="InterPro" id="IPR031157">
    <property type="entry name" value="G_TR_CS"/>
</dbReference>
<dbReference type="SMART" id="SM00838">
    <property type="entry name" value="EFG_C"/>
    <property type="match status" value="1"/>
</dbReference>
<accession>G0V7R3</accession>
<comment type="similarity">
    <text evidence="5">Belongs to the TRAFAC class translation factor GTPase superfamily. Classic translation factor GTPase family. EF-G/EF-2 subfamily.</text>
</comment>
<dbReference type="InterPro" id="IPR027417">
    <property type="entry name" value="P-loop_NTPase"/>
</dbReference>
<keyword evidence="4 5" id="KW-0342">GTP-binding</keyword>
<dbReference type="GO" id="GO:0003924">
    <property type="term" value="F:GTPase activity"/>
    <property type="evidence" value="ECO:0007669"/>
    <property type="project" value="UniProtKB-UniRule"/>
</dbReference>
<dbReference type="CDD" id="cd03713">
    <property type="entry name" value="EFG_mtEFG_C"/>
    <property type="match status" value="1"/>
</dbReference>
<dbReference type="OMA" id="GPQFTFP"/>
<dbReference type="CDD" id="cd16262">
    <property type="entry name" value="EFG_III"/>
    <property type="match status" value="1"/>
</dbReference>
<dbReference type="Pfam" id="PF00679">
    <property type="entry name" value="EFG_C"/>
    <property type="match status" value="1"/>
</dbReference>
<feature type="binding site" evidence="5">
    <location>
        <begin position="81"/>
        <end position="85"/>
    </location>
    <ligand>
        <name>GTP</name>
        <dbReference type="ChEBI" id="CHEBI:37565"/>
    </ligand>
</feature>
<dbReference type="RefSeq" id="XP_003673892.1">
    <property type="nucleotide sequence ID" value="XM_003673844.1"/>
</dbReference>
<dbReference type="GO" id="GO:0005759">
    <property type="term" value="C:mitochondrial matrix"/>
    <property type="evidence" value="ECO:0007669"/>
    <property type="project" value="UniProtKB-ARBA"/>
</dbReference>
<dbReference type="InterPro" id="IPR004161">
    <property type="entry name" value="EFTu-like_2"/>
</dbReference>
<dbReference type="HAMAP" id="MF_03059">
    <property type="entry name" value="mEF_G_2"/>
    <property type="match status" value="1"/>
</dbReference>
<dbReference type="Pfam" id="PF14492">
    <property type="entry name" value="EFG_III"/>
    <property type="match status" value="1"/>
</dbReference>
<dbReference type="Gene3D" id="3.40.50.300">
    <property type="entry name" value="P-loop containing nucleotide triphosphate hydrolases"/>
    <property type="match status" value="1"/>
</dbReference>
<comment type="function">
    <text evidence="5">Mitochondrial GTPase that mediates the disassembly of ribosomes from messenger RNA at the termination of mitochondrial protein biosynthesis. Not involved in the GTP-dependent ribosomal translocation step during translation elongation.</text>
</comment>
<organism evidence="7 8">
    <name type="scientific">Naumovozyma castellii</name>
    <name type="common">Yeast</name>
    <name type="synonym">Saccharomyces castellii</name>
    <dbReference type="NCBI Taxonomy" id="27288"/>
    <lineage>
        <taxon>Eukaryota</taxon>
        <taxon>Fungi</taxon>
        <taxon>Dikarya</taxon>
        <taxon>Ascomycota</taxon>
        <taxon>Saccharomycotina</taxon>
        <taxon>Saccharomycetes</taxon>
        <taxon>Saccharomycetales</taxon>
        <taxon>Saccharomycetaceae</taxon>
        <taxon>Naumovozyma</taxon>
    </lineage>
</organism>
<dbReference type="PANTHER" id="PTHR43261:SF1">
    <property type="entry name" value="RIBOSOME-RELEASING FACTOR 2, MITOCHONDRIAL"/>
    <property type="match status" value="1"/>
</dbReference>
<dbReference type="SUPFAM" id="SSF52540">
    <property type="entry name" value="P-loop containing nucleoside triphosphate hydrolases"/>
    <property type="match status" value="1"/>
</dbReference>
<dbReference type="InterPro" id="IPR009000">
    <property type="entry name" value="Transl_B-barrel_sf"/>
</dbReference>
<dbReference type="InterPro" id="IPR041095">
    <property type="entry name" value="EFG_II"/>
</dbReference>
<dbReference type="FunCoup" id="G0V7R3">
    <property type="interactions" value="645"/>
</dbReference>
<dbReference type="PROSITE" id="PS00301">
    <property type="entry name" value="G_TR_1"/>
    <property type="match status" value="1"/>
</dbReference>
<dbReference type="PANTHER" id="PTHR43261">
    <property type="entry name" value="TRANSLATION ELONGATION FACTOR G-RELATED"/>
    <property type="match status" value="1"/>
</dbReference>
<keyword evidence="8" id="KW-1185">Reference proteome</keyword>
<evidence type="ECO:0000256" key="2">
    <source>
        <dbReference type="ARBA" id="ARBA00022917"/>
    </source>
</evidence>
<reference key="2">
    <citation type="submission" date="2011-08" db="EMBL/GenBank/DDBJ databases">
        <title>Genome sequence of Naumovozyma castellii.</title>
        <authorList>
            <person name="Gordon J.L."/>
            <person name="Armisen D."/>
            <person name="Proux-Wera E."/>
            <person name="OhEigeartaigh S.S."/>
            <person name="Byrne K.P."/>
            <person name="Wolfe K.H."/>
        </authorList>
    </citation>
    <scope>NUCLEOTIDE SEQUENCE</scope>
    <source>
        <strain>Type strain:CBS 4309</strain>
    </source>
</reference>
<comment type="subcellular location">
    <subcellularLocation>
        <location evidence="5">Mitochondrion</location>
    </subcellularLocation>
</comment>
<dbReference type="NCBIfam" id="TIGR00231">
    <property type="entry name" value="small_GTP"/>
    <property type="match status" value="1"/>
</dbReference>
<dbReference type="GO" id="GO:0005525">
    <property type="term" value="F:GTP binding"/>
    <property type="evidence" value="ECO:0007669"/>
    <property type="project" value="UniProtKB-UniRule"/>
</dbReference>
<dbReference type="Pfam" id="PF00009">
    <property type="entry name" value="GTP_EFTU"/>
    <property type="match status" value="1"/>
</dbReference>
<dbReference type="InterPro" id="IPR000795">
    <property type="entry name" value="T_Tr_GTP-bd_dom"/>
</dbReference>
<dbReference type="eggNOG" id="KOG0465">
    <property type="taxonomic scope" value="Eukaryota"/>
</dbReference>
<sequence>MKIPFPLARLRNIGIIAHIDAGKTTTTERLLYYAGKISRFGDVHTGDTITDFLPQERARGITIQNATVSLPWNKHVINLIDTPGHMDFFYEVMRALKVLDGCVVVMDAVAGVQSQTETCWKFARKVPKICFINKMDRVGAGYSRTLMELIWKLNSRVVLVNIPIFKKTQDGDSFCGVLDIVNQKVMKWDLNDPEKIDISDVLDSENDSLIEQYTKCRQSMVDTLSLFDDVLVKSFLEHADGDYLKLDSKTLNESIRKATIQNQVTPIVCGSSFKNIGVQPLLDSIINYLPSPLEAVFPDVNKDVIKGPMKRDDKLGILFNENKDLCAALAFKIIHDPIRGTMVFVRIYSGILKNGHTVHNTTTGKSFKIGKLVRMNANIPEEITHLNAGEIGVITGSTISENISTGDTLISHSIKKDGLKTLSRKPEFNLKINPMITPPPVFTVSIEPRTLGNKKSMEDALHILTVEDPSLHVSHDAESGQILLSGMGELHLQIAKNRLLNELNAEVEVGKVMVSYKEIINKGSNEITIQNENGYKFTINVSPIEEEKLASLLSEDGSNLVTENETWYPLGSDNNYLVMEKNIKYALEKEWPLQLSYESIVNSLISSSVVVLQHGGKRRNFPLYSCAVKVKGDWEIPIDTTSPMEILSISRSILSKTLTDLPEEEYSVLEPSMNLKVLVNQKDMGPVIQDLTGARSCTILSIEEDSLTKDENAVEFQKIAHDQYLPPDSTLNMARLENDDISKKVINATAPLKAMMAYSNKLRSLTQGRGEFYMTYRGMEKLTQDRMNSLDDA</sequence>
<dbReference type="InterPro" id="IPR035647">
    <property type="entry name" value="EFG_III/V"/>
</dbReference>
<dbReference type="OrthoDB" id="198619at2759"/>
<dbReference type="Gene3D" id="3.30.70.240">
    <property type="match status" value="1"/>
</dbReference>
<keyword evidence="2 5" id="KW-0648">Protein biosynthesis</keyword>
<protein>
    <recommendedName>
        <fullName evidence="5">Ribosome-releasing factor 2, mitochondrial</fullName>
        <shortName evidence="5">RRF2mt</shortName>
    </recommendedName>
    <alternativeName>
        <fullName evidence="5">Elongation factor G 2, mitochondrial</fullName>
        <shortName evidence="5">EF-G2mt</shortName>
        <shortName evidence="5">mEF-G 2</shortName>
    </alternativeName>
</protein>
<dbReference type="GO" id="GO:0032543">
    <property type="term" value="P:mitochondrial translation"/>
    <property type="evidence" value="ECO:0007669"/>
    <property type="project" value="UniProtKB-UniRule"/>
</dbReference>
<evidence type="ECO:0000313" key="7">
    <source>
        <dbReference type="EMBL" id="CCC67511.1"/>
    </source>
</evidence>
<dbReference type="GO" id="GO:0032790">
    <property type="term" value="P:ribosome disassembly"/>
    <property type="evidence" value="ECO:0007669"/>
    <property type="project" value="UniProtKB-UniRule"/>
</dbReference>
<keyword evidence="3 5" id="KW-0496">Mitochondrion</keyword>
<evidence type="ECO:0000256" key="5">
    <source>
        <dbReference type="HAMAP-Rule" id="MF_03059"/>
    </source>
</evidence>
<dbReference type="InterPro" id="IPR000640">
    <property type="entry name" value="EFG_V-like"/>
</dbReference>
<dbReference type="GeneID" id="96900990"/>
<name>G0V7R3_NAUCA</name>
<dbReference type="SUPFAM" id="SSF50447">
    <property type="entry name" value="Translation proteins"/>
    <property type="match status" value="1"/>
</dbReference>
<dbReference type="InParanoid" id="G0V7R3"/>
<keyword evidence="1 5" id="KW-0547">Nucleotide-binding</keyword>
<dbReference type="GO" id="GO:0051881">
    <property type="term" value="P:regulation of mitochondrial membrane potential"/>
    <property type="evidence" value="ECO:0007669"/>
    <property type="project" value="EnsemblFungi"/>
</dbReference>
<dbReference type="STRING" id="1064592.G0V7R3"/>
<dbReference type="Pfam" id="PF03144">
    <property type="entry name" value="GTP_EFTU_D2"/>
    <property type="match status" value="1"/>
</dbReference>
<gene>
    <name evidence="7" type="primary">NCAS0A09530</name>
    <name evidence="5" type="synonym">MEF2</name>
    <name evidence="7" type="ordered locus">NCAS_0A09530</name>
</gene>
<dbReference type="InterPro" id="IPR009022">
    <property type="entry name" value="EFG_III"/>
</dbReference>
<dbReference type="InterPro" id="IPR035649">
    <property type="entry name" value="EFG_V"/>
</dbReference>
<dbReference type="PROSITE" id="PS51722">
    <property type="entry name" value="G_TR_2"/>
    <property type="match status" value="1"/>
</dbReference>
<evidence type="ECO:0000256" key="3">
    <source>
        <dbReference type="ARBA" id="ARBA00023128"/>
    </source>
</evidence>
<dbReference type="EMBL" id="HE576752">
    <property type="protein sequence ID" value="CCC67511.1"/>
    <property type="molecule type" value="Genomic_DNA"/>
</dbReference>
<feature type="domain" description="Tr-type G" evidence="6">
    <location>
        <begin position="8"/>
        <end position="293"/>
    </location>
</feature>
<dbReference type="PRINTS" id="PR00315">
    <property type="entry name" value="ELONGATNFCT"/>
</dbReference>
<dbReference type="Proteomes" id="UP000001640">
    <property type="component" value="Chromosome 1"/>
</dbReference>
<dbReference type="InterPro" id="IPR030851">
    <property type="entry name" value="EFG2"/>
</dbReference>
<dbReference type="SUPFAM" id="SSF54980">
    <property type="entry name" value="EF-G C-terminal domain-like"/>
    <property type="match status" value="2"/>
</dbReference>
<dbReference type="Gene3D" id="2.40.30.10">
    <property type="entry name" value="Translation factors"/>
    <property type="match status" value="1"/>
</dbReference>
<dbReference type="InterPro" id="IPR005225">
    <property type="entry name" value="Small_GTP-bd"/>
</dbReference>
<dbReference type="KEGG" id="ncs:NCAS_0A09530"/>
<feature type="binding site" evidence="5">
    <location>
        <begin position="17"/>
        <end position="24"/>
    </location>
    <ligand>
        <name>GTP</name>
        <dbReference type="ChEBI" id="CHEBI:37565"/>
    </ligand>
</feature>
<evidence type="ECO:0000256" key="4">
    <source>
        <dbReference type="ARBA" id="ARBA00023134"/>
    </source>
</evidence>